<dbReference type="STRING" id="1334629.MFUL124B02_18370"/>
<evidence type="ECO:0000313" key="3">
    <source>
        <dbReference type="EMBL" id="SEU32597.1"/>
    </source>
</evidence>
<dbReference type="PANTHER" id="PTHR36234:SF5">
    <property type="entry name" value="LYSYL ENDOPEPTIDASE"/>
    <property type="match status" value="1"/>
</dbReference>
<sequence length="639" mass="67750">MKRIQFSGLVAALLFGAPAAMASGPACEAPTASAAQSATKVGEDVHRRFESAHPYATATPRTRGGPVHTDVITHAGAAYIAPHFERLELADGDYVVVRSPDGSRSRRYDNRHPGARDGFWAIHVSGDTAIIELHTAVPSGPQGIANQHGYTIDRFARGYTNQEMGFLSEQGEALCGPDDTRWAPCYKSSEPTLYGRARPVARLLINGSSACTGWLVGSQGHIMTNEHCVGTAAEAQNTNFEFMAEGESCTTNCGSWFGCPGTVYDGATLVKADYALDYSLVKLPESPILHYGYLQLRDSGAVVNERIYIPQHPRAHGKKIAVMSTHASDESGYAEVYSLNERACHTGGPNDVGYYADTEGGSSGSPVMGHRDNLVVALHHCANCPNRGVPIQRVIQHLGTDLPTCARPATGCPDTNPPNNPPTPSSLFEYTATNTNSAQQNTATRRVTLGAGQSLTVGTCGLSGSAYDGDTFLRLFHGAAEVASNDDSCEGRGSRITYTATTAGEYEVRAGCYGNGSCGGTVVWEVSGGTPPSPPTSGTFSFNATNTDSAKRNTVTRDIPLTRGQMLIVATCGLPGASYDGDTFMRLFNGTAELAWNDDSCTGRGSSITYTATTTRTVQVRVGCYGNTTCSGKVSWKIQ</sequence>
<dbReference type="InterPro" id="IPR009003">
    <property type="entry name" value="Peptidase_S1_PA"/>
</dbReference>
<dbReference type="Gene3D" id="2.40.10.10">
    <property type="entry name" value="Trypsin-like serine proteases"/>
    <property type="match status" value="2"/>
</dbReference>
<dbReference type="Proteomes" id="UP000321514">
    <property type="component" value="Unassembled WGS sequence"/>
</dbReference>
<evidence type="ECO:0000256" key="1">
    <source>
        <dbReference type="SAM" id="SignalP"/>
    </source>
</evidence>
<gene>
    <name evidence="2" type="ORF">MFU01_45310</name>
    <name evidence="3" type="ORF">SAMN05443572_109148</name>
</gene>
<dbReference type="InterPro" id="IPR043504">
    <property type="entry name" value="Peptidase_S1_PA_chymotrypsin"/>
</dbReference>
<dbReference type="OrthoDB" id="5483530at2"/>
<reference evidence="2 5" key="2">
    <citation type="submission" date="2019-07" db="EMBL/GenBank/DDBJ databases">
        <title>Whole genome shotgun sequence of Myxococcus fulvus NBRC 100333.</title>
        <authorList>
            <person name="Hosoyama A."/>
            <person name="Uohara A."/>
            <person name="Ohji S."/>
            <person name="Ichikawa N."/>
        </authorList>
    </citation>
    <scope>NUCLEOTIDE SEQUENCE [LARGE SCALE GENOMIC DNA]</scope>
    <source>
        <strain evidence="2 5">NBRC 100333</strain>
    </source>
</reference>
<accession>A0A511T5N9</accession>
<dbReference type="SUPFAM" id="SSF50494">
    <property type="entry name" value="Trypsin-like serine proteases"/>
    <property type="match status" value="1"/>
</dbReference>
<dbReference type="RefSeq" id="WP_074957476.1">
    <property type="nucleotide sequence ID" value="NZ_BJXR01000034.1"/>
</dbReference>
<keyword evidence="4" id="KW-1185">Reference proteome</keyword>
<name>A0A511T5N9_MYXFU</name>
<protein>
    <submittedName>
        <fullName evidence="3">Pre-peptidase C-terminal domain-containing protein</fullName>
    </submittedName>
</protein>
<feature type="signal peptide" evidence="1">
    <location>
        <begin position="1"/>
        <end position="22"/>
    </location>
</feature>
<evidence type="ECO:0000313" key="5">
    <source>
        <dbReference type="Proteomes" id="UP000321514"/>
    </source>
</evidence>
<comment type="caution">
    <text evidence="2">The sequence shown here is derived from an EMBL/GenBank/DDBJ whole genome shotgun (WGS) entry which is preliminary data.</text>
</comment>
<dbReference type="EMBL" id="FOIB01000009">
    <property type="protein sequence ID" value="SEU32597.1"/>
    <property type="molecule type" value="Genomic_DNA"/>
</dbReference>
<dbReference type="AlphaFoldDB" id="A0A511T5N9"/>
<evidence type="ECO:0000313" key="4">
    <source>
        <dbReference type="Proteomes" id="UP000183760"/>
    </source>
</evidence>
<organism evidence="2 5">
    <name type="scientific">Myxococcus fulvus</name>
    <dbReference type="NCBI Taxonomy" id="33"/>
    <lineage>
        <taxon>Bacteria</taxon>
        <taxon>Pseudomonadati</taxon>
        <taxon>Myxococcota</taxon>
        <taxon>Myxococcia</taxon>
        <taxon>Myxococcales</taxon>
        <taxon>Cystobacterineae</taxon>
        <taxon>Myxococcaceae</taxon>
        <taxon>Myxococcus</taxon>
    </lineage>
</organism>
<keyword evidence="1" id="KW-0732">Signal</keyword>
<dbReference type="Proteomes" id="UP000183760">
    <property type="component" value="Unassembled WGS sequence"/>
</dbReference>
<reference evidence="3 4" key="1">
    <citation type="submission" date="2016-10" db="EMBL/GenBank/DDBJ databases">
        <authorList>
            <person name="Varghese N."/>
            <person name="Submissions S."/>
        </authorList>
    </citation>
    <scope>NUCLEOTIDE SEQUENCE [LARGE SCALE GENOMIC DNA]</scope>
    <source>
        <strain evidence="3 4">DSM 16525</strain>
    </source>
</reference>
<evidence type="ECO:0000313" key="2">
    <source>
        <dbReference type="EMBL" id="GEN09494.1"/>
    </source>
</evidence>
<feature type="chain" id="PRO_5023000224" evidence="1">
    <location>
        <begin position="23"/>
        <end position="639"/>
    </location>
</feature>
<dbReference type="PANTHER" id="PTHR36234">
    <property type="entry name" value="LYSYL ENDOPEPTIDASE"/>
    <property type="match status" value="1"/>
</dbReference>
<dbReference type="Pfam" id="PF13365">
    <property type="entry name" value="Trypsin_2"/>
    <property type="match status" value="1"/>
</dbReference>
<dbReference type="EMBL" id="BJXR01000034">
    <property type="protein sequence ID" value="GEN09494.1"/>
    <property type="molecule type" value="Genomic_DNA"/>
</dbReference>
<proteinExistence type="predicted"/>